<sequence length="488" mass="55644">MLEAIPPHRPLAYLLCTTTTMHQDLDRLQSLQHLSQDQQLEANPNLISPTLHQDEDEPEGLEIRKRYPALIDRTLSKRRTVDANIPSGKITLTAPNQPRSGLLYTGKRKNNPKNVFDFKDNKLGSRIVKNFKAILKPTNEFATEHIIELQTIALFIEYAVKQNPALDGFFKTEWSKKRSDTSIQNRPGKPSYKLDGQDSLMALVFEPFGSLQNPTHFVLCESQINLFKERIWGAEKALMDKKLYEAAVKEGMTGAIQSSVFLSAIRLTLGVYSYMNSPDVMAIMRIINDNIKLELSNAAILSGKPNIDLVPIWNTFLADRFTKAENWGVQRLKARMPETKAEIQSAMTKYRTLYRKLKQQEGSANAAQYAKSQKTKQTQLEKTLADQKAVVVATQGKLDTLRKSRKGKTDAQKKVITQQMDIAKKDLKNELKKQGLIQREIHELYSDSVQQILQNLQADNTRIEDWETKSSEIRTRKLQENISTSRRT</sequence>
<gene>
    <name evidence="1" type="ORF">E8E13_005955</name>
</gene>
<evidence type="ECO:0000313" key="2">
    <source>
        <dbReference type="Proteomes" id="UP000801428"/>
    </source>
</evidence>
<dbReference type="OrthoDB" id="3791758at2759"/>
<name>A0A9P4T812_CURKU</name>
<reference evidence="1" key="1">
    <citation type="submission" date="2019-04" db="EMBL/GenBank/DDBJ databases">
        <title>Sequencing of skin fungus with MAO and IRED activity.</title>
        <authorList>
            <person name="Marsaioli A.J."/>
            <person name="Bonatto J.M.C."/>
            <person name="Reis Junior O."/>
        </authorList>
    </citation>
    <scope>NUCLEOTIDE SEQUENCE</scope>
    <source>
        <strain evidence="1">30M1</strain>
    </source>
</reference>
<dbReference type="EMBL" id="SWKU01000026">
    <property type="protein sequence ID" value="KAF2996724.1"/>
    <property type="molecule type" value="Genomic_DNA"/>
</dbReference>
<keyword evidence="2" id="KW-1185">Reference proteome</keyword>
<dbReference type="Proteomes" id="UP000801428">
    <property type="component" value="Unassembled WGS sequence"/>
</dbReference>
<comment type="caution">
    <text evidence="1">The sequence shown here is derived from an EMBL/GenBank/DDBJ whole genome shotgun (WGS) entry which is preliminary data.</text>
</comment>
<protein>
    <submittedName>
        <fullName evidence="1">Uncharacterized protein</fullName>
    </submittedName>
</protein>
<evidence type="ECO:0000313" key="1">
    <source>
        <dbReference type="EMBL" id="KAF2996724.1"/>
    </source>
</evidence>
<dbReference type="AlphaFoldDB" id="A0A9P4T812"/>
<proteinExistence type="predicted"/>
<accession>A0A9P4T812</accession>
<organism evidence="1 2">
    <name type="scientific">Curvularia kusanoi</name>
    <name type="common">Cochliobolus kusanoi</name>
    <dbReference type="NCBI Taxonomy" id="90978"/>
    <lineage>
        <taxon>Eukaryota</taxon>
        <taxon>Fungi</taxon>
        <taxon>Dikarya</taxon>
        <taxon>Ascomycota</taxon>
        <taxon>Pezizomycotina</taxon>
        <taxon>Dothideomycetes</taxon>
        <taxon>Pleosporomycetidae</taxon>
        <taxon>Pleosporales</taxon>
        <taxon>Pleosporineae</taxon>
        <taxon>Pleosporaceae</taxon>
        <taxon>Curvularia</taxon>
    </lineage>
</organism>